<keyword evidence="2" id="KW-0560">Oxidoreductase</keyword>
<evidence type="ECO:0000259" key="5">
    <source>
        <dbReference type="Pfam" id="PF07731"/>
    </source>
</evidence>
<dbReference type="InterPro" id="IPR008972">
    <property type="entry name" value="Cupredoxin"/>
</dbReference>
<dbReference type="Proteomes" id="UP000074119">
    <property type="component" value="Chromosome"/>
</dbReference>
<dbReference type="STRING" id="1470434.AZF00_11055"/>
<evidence type="ECO:0000313" key="7">
    <source>
        <dbReference type="EMBL" id="AMO68804.1"/>
    </source>
</evidence>
<dbReference type="CDD" id="cd13906">
    <property type="entry name" value="CuRO_3_CumA_like"/>
    <property type="match status" value="1"/>
</dbReference>
<dbReference type="CDD" id="cd13861">
    <property type="entry name" value="CuRO_1_CumA_like"/>
    <property type="match status" value="1"/>
</dbReference>
<dbReference type="EMBL" id="CP014544">
    <property type="protein sequence ID" value="AMO68804.1"/>
    <property type="molecule type" value="Genomic_DNA"/>
</dbReference>
<evidence type="ECO:0000256" key="3">
    <source>
        <dbReference type="SAM" id="SignalP"/>
    </source>
</evidence>
<dbReference type="GO" id="GO:0016491">
    <property type="term" value="F:oxidoreductase activity"/>
    <property type="evidence" value="ECO:0007669"/>
    <property type="project" value="UniProtKB-KW"/>
</dbReference>
<evidence type="ECO:0000256" key="1">
    <source>
        <dbReference type="ARBA" id="ARBA00022723"/>
    </source>
</evidence>
<dbReference type="InterPro" id="IPR011707">
    <property type="entry name" value="Cu-oxidase-like_N"/>
</dbReference>
<dbReference type="Pfam" id="PF07731">
    <property type="entry name" value="Cu-oxidase_2"/>
    <property type="match status" value="1"/>
</dbReference>
<dbReference type="InterPro" id="IPR011706">
    <property type="entry name" value="Cu-oxidase_C"/>
</dbReference>
<dbReference type="PANTHER" id="PTHR11709:SF2">
    <property type="entry name" value="MULTICOPPER OXIDASE LPR1"/>
    <property type="match status" value="1"/>
</dbReference>
<dbReference type="GO" id="GO:0030288">
    <property type="term" value="C:outer membrane-bounded periplasmic space"/>
    <property type="evidence" value="ECO:0007669"/>
    <property type="project" value="TreeGrafter"/>
</dbReference>
<keyword evidence="1" id="KW-0479">Metal-binding</keyword>
<dbReference type="PANTHER" id="PTHR11709">
    <property type="entry name" value="MULTI-COPPER OXIDASE"/>
    <property type="match status" value="1"/>
</dbReference>
<dbReference type="RefSeq" id="WP_008249424.1">
    <property type="nucleotide sequence ID" value="NZ_CP014544.1"/>
</dbReference>
<dbReference type="PROSITE" id="PS00080">
    <property type="entry name" value="MULTICOPPER_OXIDASE2"/>
    <property type="match status" value="1"/>
</dbReference>
<dbReference type="PROSITE" id="PS00079">
    <property type="entry name" value="MULTICOPPER_OXIDASE1"/>
    <property type="match status" value="1"/>
</dbReference>
<dbReference type="Pfam" id="PF00394">
    <property type="entry name" value="Cu-oxidase"/>
    <property type="match status" value="1"/>
</dbReference>
<reference evidence="7 8" key="1">
    <citation type="submission" date="2015-12" db="EMBL/GenBank/DDBJ databases">
        <authorList>
            <person name="Shamseldin A."/>
            <person name="Moawad H."/>
            <person name="Abd El-Rahim W.M."/>
            <person name="Sadowsky M.J."/>
        </authorList>
    </citation>
    <scope>NUCLEOTIDE SEQUENCE [LARGE SCALE GENOMIC DNA]</scope>
    <source>
        <strain evidence="7 8">SM2</strain>
    </source>
</reference>
<dbReference type="InterPro" id="IPR002355">
    <property type="entry name" value="Cu_oxidase_Cu_BS"/>
</dbReference>
<name>A0A127M6D8_9GAMM</name>
<evidence type="ECO:0000313" key="8">
    <source>
        <dbReference type="Proteomes" id="UP000074119"/>
    </source>
</evidence>
<keyword evidence="3" id="KW-0732">Signal</keyword>
<feature type="signal peptide" evidence="3">
    <location>
        <begin position="1"/>
        <end position="25"/>
    </location>
</feature>
<protein>
    <submittedName>
        <fullName evidence="7">Copper oxidase</fullName>
    </submittedName>
</protein>
<feature type="domain" description="Plastocyanin-like" evidence="6">
    <location>
        <begin position="51"/>
        <end position="157"/>
    </location>
</feature>
<evidence type="ECO:0000259" key="4">
    <source>
        <dbReference type="Pfam" id="PF00394"/>
    </source>
</evidence>
<dbReference type="Gene3D" id="2.60.40.420">
    <property type="entry name" value="Cupredoxins - blue copper proteins"/>
    <property type="match status" value="3"/>
</dbReference>
<feature type="domain" description="Plastocyanin-like" evidence="4">
    <location>
        <begin position="166"/>
        <end position="268"/>
    </location>
</feature>
<proteinExistence type="predicted"/>
<feature type="chain" id="PRO_5007275065" evidence="3">
    <location>
        <begin position="26"/>
        <end position="462"/>
    </location>
</feature>
<dbReference type="Pfam" id="PF07732">
    <property type="entry name" value="Cu-oxidase_3"/>
    <property type="match status" value="1"/>
</dbReference>
<dbReference type="InterPro" id="IPR045087">
    <property type="entry name" value="Cu-oxidase_fam"/>
</dbReference>
<dbReference type="InterPro" id="IPR001117">
    <property type="entry name" value="Cu-oxidase_2nd"/>
</dbReference>
<sequence>MKRRTLIKSSATALLASSLPKLSLAMASADKSGKTRYDYTLTAEPATARLAKDGDSQILGFNGQFPAPVIRAKQGQPLRVKFINKLDEPSTIHWHGIRLDIAMDGVPYLTQAPVPAGGSFIYEFICPDAGTFWYHPHMNSVEQLGKGLVGALIVEERDLPDYHDVIIGMKDWRLKPDGSYLPLSIPREAARAGTLGTLATINGTEKPVIDVPAGERLRLRFLNLDNTRVYNLSLRNDQAKVIAIDGSPVTKPYALDVHPTGAGMRLDVGLISPNKLGVEIPIYDMKGRFGVEICRLKTVAGDKSKNVKTGIPALPANPIAPPQLATAETLSFVFEWAGALSPSDHNGQVDHSFWLINRRAWNDHSHQDLPAPLATLKLGQSYVFELHNATPHHHPIHLHGLIFTVLESDKRELTPYHTDTILLEKNERAKIAFVADNPGRWMFHCHVIEHMQTGLMGYITIA</sequence>
<evidence type="ECO:0000259" key="6">
    <source>
        <dbReference type="Pfam" id="PF07732"/>
    </source>
</evidence>
<dbReference type="AlphaFoldDB" id="A0A127M6D8"/>
<dbReference type="KEGG" id="zal:AZF00_11055"/>
<evidence type="ECO:0000256" key="2">
    <source>
        <dbReference type="ARBA" id="ARBA00023002"/>
    </source>
</evidence>
<accession>A0A127M6D8</accession>
<gene>
    <name evidence="7" type="ORF">AZF00_11055</name>
</gene>
<dbReference type="GO" id="GO:0005507">
    <property type="term" value="F:copper ion binding"/>
    <property type="evidence" value="ECO:0007669"/>
    <property type="project" value="InterPro"/>
</dbReference>
<dbReference type="InterPro" id="IPR033138">
    <property type="entry name" value="Cu_oxidase_CS"/>
</dbReference>
<dbReference type="SUPFAM" id="SSF49503">
    <property type="entry name" value="Cupredoxins"/>
    <property type="match status" value="3"/>
</dbReference>
<feature type="domain" description="Plastocyanin-like" evidence="5">
    <location>
        <begin position="359"/>
        <end position="459"/>
    </location>
</feature>
<organism evidence="7 8">
    <name type="scientific">Zhongshania aliphaticivorans</name>
    <dbReference type="NCBI Taxonomy" id="1470434"/>
    <lineage>
        <taxon>Bacteria</taxon>
        <taxon>Pseudomonadati</taxon>
        <taxon>Pseudomonadota</taxon>
        <taxon>Gammaproteobacteria</taxon>
        <taxon>Cellvibrionales</taxon>
        <taxon>Spongiibacteraceae</taxon>
        <taxon>Zhongshania</taxon>
    </lineage>
</organism>